<dbReference type="SUPFAM" id="SSF52317">
    <property type="entry name" value="Class I glutamine amidotransferase-like"/>
    <property type="match status" value="1"/>
</dbReference>
<dbReference type="InterPro" id="IPR024163">
    <property type="entry name" value="Aerotolerance_reg_N"/>
</dbReference>
<feature type="transmembrane region" description="Helical" evidence="1">
    <location>
        <begin position="674"/>
        <end position="695"/>
    </location>
</feature>
<accession>A0A1I2F677</accession>
<dbReference type="RefSeq" id="WP_096330974.1">
    <property type="nucleotide sequence ID" value="NZ_FOMX01000025.1"/>
</dbReference>
<evidence type="ECO:0000313" key="4">
    <source>
        <dbReference type="Proteomes" id="UP000199400"/>
    </source>
</evidence>
<feature type="domain" description="Aerotolerance regulator N-terminal" evidence="2">
    <location>
        <begin position="1"/>
        <end position="76"/>
    </location>
</feature>
<dbReference type="Gene3D" id="3.40.50.880">
    <property type="match status" value="1"/>
</dbReference>
<reference evidence="4" key="1">
    <citation type="submission" date="2016-10" db="EMBL/GenBank/DDBJ databases">
        <authorList>
            <person name="Varghese N."/>
            <person name="Submissions S."/>
        </authorList>
    </citation>
    <scope>NUCLEOTIDE SEQUENCE [LARGE SCALE GENOMIC DNA]</scope>
    <source>
        <strain evidence="4">ATCC 25963</strain>
    </source>
</reference>
<dbReference type="PANTHER" id="PTHR37464">
    <property type="entry name" value="BLL2463 PROTEIN"/>
    <property type="match status" value="1"/>
</dbReference>
<organism evidence="3 4">
    <name type="scientific">Nannocystis exedens</name>
    <dbReference type="NCBI Taxonomy" id="54"/>
    <lineage>
        <taxon>Bacteria</taxon>
        <taxon>Pseudomonadati</taxon>
        <taxon>Myxococcota</taxon>
        <taxon>Polyangia</taxon>
        <taxon>Nannocystales</taxon>
        <taxon>Nannocystaceae</taxon>
        <taxon>Nannocystis</taxon>
    </lineage>
</organism>
<sequence length="705" mass="74677">MSLLAPLLLLGLLGLAAPLVAHLRGREEPRKIAFAALRFVRPGDEVVTMRRHLRDRLLLGLRLAALALLALALARPVSSGRARVAVLGEPHDAILLVDGSLSMSLKTDRVRALDGAADAAAAVVDALPPGSRVGLVTSDPSGPRLELSADLGLAREAIGEWLAGGVPRAGAWPLDSGLPVAAALLRADGGGRRRAVYAIGDPTARGLGSLPETAGPDVPVLPVPALGSFDALPPVPEHMSLDSVGWEPARDLDPRAVRVWGVVRRHAPGPVEADNLRRVAVAMQLGGEEVARADVMVPRGGEARVEFTHTLIGDGPSPAALALVELADDPLPGDEVRHFWLAGEDELDIVLVNGDPSEMRAHDEVFFLATALAAAPGRRLRVHGLAPDQLEARLREPRPLAGVDVVVLANVRAPAPDAAAALTRRVEEGLGLLVTVGERVEAAAYNDRLGELLPLRLREALVVGTAPGRTENRTEGLAPANLAHPALRGLGDDLGLLGARTRRLFLLEPDAARAVDVALSFTSGAPALITRTHGRGRVALLTTSVDRDWSDLPLRPGFVPLVERLVAYLDVSQQGAAGAVLRVGEPRILPGDRPATVITPGGERLAAVPDGHGEAVFKDTWVPGHYTVERGDDEPPLRFAVQVDPAESDTTPHAVAGPRIEGDEVLAAARYPRWRPLVLLVALILLIESALRWRLTTRREQARAR</sequence>
<dbReference type="SUPFAM" id="SSF53300">
    <property type="entry name" value="vWA-like"/>
    <property type="match status" value="1"/>
</dbReference>
<dbReference type="AlphaFoldDB" id="A0A1I2F677"/>
<dbReference type="InterPro" id="IPR029062">
    <property type="entry name" value="Class_I_gatase-like"/>
</dbReference>
<dbReference type="InterPro" id="IPR036465">
    <property type="entry name" value="vWFA_dom_sf"/>
</dbReference>
<dbReference type="Pfam" id="PF07584">
    <property type="entry name" value="BatA"/>
    <property type="match status" value="1"/>
</dbReference>
<protein>
    <submittedName>
        <fullName evidence="3">N-terminal double-transmembrane domain-containing protein</fullName>
    </submittedName>
</protein>
<name>A0A1I2F677_9BACT</name>
<dbReference type="Gene3D" id="3.40.50.410">
    <property type="entry name" value="von Willebrand factor, type A domain"/>
    <property type="match status" value="1"/>
</dbReference>
<gene>
    <name evidence="3" type="ORF">SAMN02745121_06455</name>
</gene>
<keyword evidence="4" id="KW-1185">Reference proteome</keyword>
<dbReference type="EMBL" id="FOMX01000025">
    <property type="protein sequence ID" value="SFF00493.1"/>
    <property type="molecule type" value="Genomic_DNA"/>
</dbReference>
<dbReference type="NCBIfam" id="TIGR02226">
    <property type="entry name" value="two_anch"/>
    <property type="match status" value="1"/>
</dbReference>
<keyword evidence="1" id="KW-1133">Transmembrane helix</keyword>
<dbReference type="OrthoDB" id="9769144at2"/>
<evidence type="ECO:0000256" key="1">
    <source>
        <dbReference type="SAM" id="Phobius"/>
    </source>
</evidence>
<evidence type="ECO:0000313" key="3">
    <source>
        <dbReference type="EMBL" id="SFF00493.1"/>
    </source>
</evidence>
<evidence type="ECO:0000259" key="2">
    <source>
        <dbReference type="Pfam" id="PF07584"/>
    </source>
</evidence>
<proteinExistence type="predicted"/>
<keyword evidence="1" id="KW-0472">Membrane</keyword>
<keyword evidence="1 3" id="KW-0812">Transmembrane</keyword>
<dbReference type="STRING" id="54.SAMN02745121_06455"/>
<dbReference type="InterPro" id="IPR011933">
    <property type="entry name" value="Double_TM_dom"/>
</dbReference>
<dbReference type="PANTHER" id="PTHR37464:SF1">
    <property type="entry name" value="BLL2463 PROTEIN"/>
    <property type="match status" value="1"/>
</dbReference>
<dbReference type="Proteomes" id="UP000199400">
    <property type="component" value="Unassembled WGS sequence"/>
</dbReference>